<evidence type="ECO:0000259" key="16">
    <source>
        <dbReference type="Pfam" id="PF00425"/>
    </source>
</evidence>
<dbReference type="SUPFAM" id="SSF56322">
    <property type="entry name" value="ADC synthase"/>
    <property type="match status" value="1"/>
</dbReference>
<feature type="domain" description="Anthranilate synthase component I N-terminal" evidence="17">
    <location>
        <begin position="28"/>
        <end position="168"/>
    </location>
</feature>
<keyword evidence="9 15" id="KW-0822">Tryptophan biosynthesis</keyword>
<keyword evidence="11 15" id="KW-0057">Aromatic amino acid biosynthesis</keyword>
<dbReference type="GO" id="GO:0004049">
    <property type="term" value="F:anthranilate synthase activity"/>
    <property type="evidence" value="ECO:0007669"/>
    <property type="project" value="UniProtKB-EC"/>
</dbReference>
<dbReference type="RefSeq" id="WP_301999300.1">
    <property type="nucleotide sequence ID" value="NZ_JAMJEV010000005.1"/>
</dbReference>
<comment type="function">
    <text evidence="13 15">Part of a heterotetrameric complex that catalyzes the two-step biosynthesis of anthranilate, an intermediate in the biosynthesis of L-tryptophan. In the first step, the glutamine-binding beta subunit (TrpG) of anthranilate synthase (AS) provides the glutamine amidotransferase activity which generates ammonia as a substrate that, along with chorismate, is used in the second step, catalyzed by the large alpha subunit of AS (TrpE) to produce anthranilate. In the absence of TrpG, TrpE can synthesize anthranilate directly from chorismate and high concentrations of ammonia.</text>
</comment>
<evidence type="ECO:0000256" key="10">
    <source>
        <dbReference type="ARBA" id="ARBA00022842"/>
    </source>
</evidence>
<evidence type="ECO:0000256" key="5">
    <source>
        <dbReference type="ARBA" id="ARBA00012266"/>
    </source>
</evidence>
<evidence type="ECO:0000256" key="6">
    <source>
        <dbReference type="ARBA" id="ARBA00020653"/>
    </source>
</evidence>
<proteinExistence type="inferred from homology"/>
<evidence type="ECO:0000256" key="7">
    <source>
        <dbReference type="ARBA" id="ARBA00022605"/>
    </source>
</evidence>
<comment type="pathway">
    <text evidence="2 15">Amino-acid biosynthesis; L-tryptophan biosynthesis; L-tryptophan from chorismate: step 1/5.</text>
</comment>
<dbReference type="Proteomes" id="UP001176021">
    <property type="component" value="Unassembled WGS sequence"/>
</dbReference>
<keyword evidence="8 15" id="KW-0479">Metal-binding</keyword>
<dbReference type="Pfam" id="PF00425">
    <property type="entry name" value="Chorismate_bind"/>
    <property type="match status" value="1"/>
</dbReference>
<evidence type="ECO:0000256" key="14">
    <source>
        <dbReference type="ARBA" id="ARBA00047683"/>
    </source>
</evidence>
<dbReference type="NCBIfam" id="TIGR00564">
    <property type="entry name" value="trpE_most"/>
    <property type="match status" value="1"/>
</dbReference>
<evidence type="ECO:0000256" key="2">
    <source>
        <dbReference type="ARBA" id="ARBA00004873"/>
    </source>
</evidence>
<gene>
    <name evidence="15 18" type="primary">trpE</name>
    <name evidence="18" type="ORF">M8H41_07670</name>
</gene>
<dbReference type="InterPro" id="IPR019999">
    <property type="entry name" value="Anth_synth_I-like"/>
</dbReference>
<evidence type="ECO:0000256" key="3">
    <source>
        <dbReference type="ARBA" id="ARBA00009562"/>
    </source>
</evidence>
<dbReference type="Pfam" id="PF04715">
    <property type="entry name" value="Anth_synt_I_N"/>
    <property type="match status" value="1"/>
</dbReference>
<feature type="domain" description="Chorismate-utilising enzyme C-terminal" evidence="16">
    <location>
        <begin position="219"/>
        <end position="472"/>
    </location>
</feature>
<dbReference type="PRINTS" id="PR00095">
    <property type="entry name" value="ANTSNTHASEI"/>
</dbReference>
<dbReference type="Gene3D" id="3.60.120.10">
    <property type="entry name" value="Anthranilate synthase"/>
    <property type="match status" value="1"/>
</dbReference>
<evidence type="ECO:0000256" key="1">
    <source>
        <dbReference type="ARBA" id="ARBA00001946"/>
    </source>
</evidence>
<comment type="caution">
    <text evidence="18">The sequence shown here is derived from an EMBL/GenBank/DDBJ whole genome shotgun (WGS) entry which is preliminary data.</text>
</comment>
<keyword evidence="19" id="KW-1185">Reference proteome</keyword>
<dbReference type="InterPro" id="IPR005256">
    <property type="entry name" value="Anth_synth_I_PabB"/>
</dbReference>
<keyword evidence="10 15" id="KW-0460">Magnesium</keyword>
<name>A0ABT8QN10_9FIRM</name>
<evidence type="ECO:0000256" key="11">
    <source>
        <dbReference type="ARBA" id="ARBA00023141"/>
    </source>
</evidence>
<evidence type="ECO:0000256" key="9">
    <source>
        <dbReference type="ARBA" id="ARBA00022822"/>
    </source>
</evidence>
<evidence type="ECO:0000313" key="19">
    <source>
        <dbReference type="Proteomes" id="UP001176021"/>
    </source>
</evidence>
<dbReference type="PANTHER" id="PTHR11236:SF48">
    <property type="entry name" value="ISOCHORISMATE SYNTHASE MENF"/>
    <property type="match status" value="1"/>
</dbReference>
<evidence type="ECO:0000256" key="8">
    <source>
        <dbReference type="ARBA" id="ARBA00022723"/>
    </source>
</evidence>
<evidence type="ECO:0000256" key="12">
    <source>
        <dbReference type="ARBA" id="ARBA00023239"/>
    </source>
</evidence>
<comment type="subunit">
    <text evidence="4 15">Heterotetramer consisting of two non-identical subunits: a beta subunit (TrpG) and a large alpha subunit (TrpE).</text>
</comment>
<evidence type="ECO:0000259" key="17">
    <source>
        <dbReference type="Pfam" id="PF04715"/>
    </source>
</evidence>
<keyword evidence="7 15" id="KW-0028">Amino-acid biosynthesis</keyword>
<reference evidence="18" key="1">
    <citation type="submission" date="2022-05" db="EMBL/GenBank/DDBJ databases">
        <title>Expanded diversity of anoxic marine methylotrophy in a Black Sea sulfate reducing microorganism.</title>
        <authorList>
            <person name="Fischer P.Q."/>
            <person name="Stams A.J.M."/>
            <person name="Villanueva L."/>
            <person name="Sousa D.Z."/>
        </authorList>
    </citation>
    <scope>NUCLEOTIDE SEQUENCE</scope>
    <source>
        <strain evidence="18">P130</strain>
    </source>
</reference>
<keyword evidence="12 15" id="KW-0456">Lyase</keyword>
<dbReference type="EMBL" id="JAMJEV010000005">
    <property type="protein sequence ID" value="MDO0822726.1"/>
    <property type="molecule type" value="Genomic_DNA"/>
</dbReference>
<protein>
    <recommendedName>
        <fullName evidence="6 15">Anthranilate synthase component 1</fullName>
        <ecNumber evidence="5 15">4.1.3.27</ecNumber>
    </recommendedName>
</protein>
<dbReference type="InterPro" id="IPR006805">
    <property type="entry name" value="Anth_synth_I_N"/>
</dbReference>
<dbReference type="EC" id="4.1.3.27" evidence="5 15"/>
<comment type="similarity">
    <text evidence="3 15">Belongs to the anthranilate synthase component I family.</text>
</comment>
<comment type="cofactor">
    <cofactor evidence="1 15">
        <name>Mg(2+)</name>
        <dbReference type="ChEBI" id="CHEBI:18420"/>
    </cofactor>
</comment>
<dbReference type="InterPro" id="IPR005801">
    <property type="entry name" value="ADC_synthase"/>
</dbReference>
<evidence type="ECO:0000256" key="4">
    <source>
        <dbReference type="ARBA" id="ARBA00011575"/>
    </source>
</evidence>
<dbReference type="PANTHER" id="PTHR11236">
    <property type="entry name" value="AMINOBENZOATE/ANTHRANILATE SYNTHASE"/>
    <property type="match status" value="1"/>
</dbReference>
<accession>A0ABT8QN10</accession>
<dbReference type="InterPro" id="IPR015890">
    <property type="entry name" value="Chorismate_C"/>
</dbReference>
<evidence type="ECO:0000256" key="13">
    <source>
        <dbReference type="ARBA" id="ARBA00025634"/>
    </source>
</evidence>
<organism evidence="18 19">
    <name type="scientific">Desulfosporosinus nitroreducens</name>
    <dbReference type="NCBI Taxonomy" id="2018668"/>
    <lineage>
        <taxon>Bacteria</taxon>
        <taxon>Bacillati</taxon>
        <taxon>Bacillota</taxon>
        <taxon>Clostridia</taxon>
        <taxon>Eubacteriales</taxon>
        <taxon>Desulfitobacteriaceae</taxon>
        <taxon>Desulfosporosinus</taxon>
    </lineage>
</organism>
<evidence type="ECO:0000313" key="18">
    <source>
        <dbReference type="EMBL" id="MDO0822726.1"/>
    </source>
</evidence>
<comment type="catalytic activity">
    <reaction evidence="14 15">
        <text>chorismate + L-glutamine = anthranilate + pyruvate + L-glutamate + H(+)</text>
        <dbReference type="Rhea" id="RHEA:21732"/>
        <dbReference type="ChEBI" id="CHEBI:15361"/>
        <dbReference type="ChEBI" id="CHEBI:15378"/>
        <dbReference type="ChEBI" id="CHEBI:16567"/>
        <dbReference type="ChEBI" id="CHEBI:29748"/>
        <dbReference type="ChEBI" id="CHEBI:29985"/>
        <dbReference type="ChEBI" id="CHEBI:58359"/>
        <dbReference type="EC" id="4.1.3.27"/>
    </reaction>
</comment>
<evidence type="ECO:0000256" key="15">
    <source>
        <dbReference type="RuleBase" id="RU364045"/>
    </source>
</evidence>
<sequence>MLRPSLDEARKIAQGYTILPVSREIYADIKTPIALLKAIDSISHRYYLLESVEGGEAWGRYSFLGFDPVTQVTCKDNRIEINNGTLFKLEGQNPTAVVREILSQYKTPHFDFLPPFTGGFVGYFAYDFIKYFEKTLQPKSIDIDNFNDMELMLFDKVIAYDHLKQKIIIIINVKTEALEEGYRKASFEIDNIIKLIKQNISEAVSKPVLKSEIQSDISKSKYEEMVRKAKEHIFNGDIFQVVLSRRFTAKMEGSLMDTYRVLRTTNPSPYMFFIKTKDVEIAGTSPETLVKLQNGRLATFPLAGTRPRGTTEAEDKQIEQELMQDEKELSEHNMLVDLGRNDLGRISKFGSVKVKDYLKVLRFSHVMHIASEVNSEIREDKDALDAIMSVLPAGTLSGAPKIRACEIIEDLENARRGIYGGAVGYIDFSGNMDTCIAIRMAVKKNDNVYVQAGAGIVADSVPESEYLECENKAMAVIRALMLSQEVMD</sequence>